<dbReference type="PANTHER" id="PTHR13382">
    <property type="entry name" value="MITOCHONDRIAL ATP SYNTHASE COUPLING FACTOR B"/>
    <property type="match status" value="1"/>
</dbReference>
<dbReference type="PROSITE" id="PS50181">
    <property type="entry name" value="FBOX"/>
    <property type="match status" value="1"/>
</dbReference>
<dbReference type="GO" id="GO:0005737">
    <property type="term" value="C:cytoplasm"/>
    <property type="evidence" value="ECO:0007669"/>
    <property type="project" value="TreeGrafter"/>
</dbReference>
<evidence type="ECO:0000256" key="2">
    <source>
        <dbReference type="SAM" id="MobiDB-lite"/>
    </source>
</evidence>
<dbReference type="InterPro" id="IPR032675">
    <property type="entry name" value="LRR_dom_sf"/>
</dbReference>
<dbReference type="SMART" id="SM00367">
    <property type="entry name" value="LRR_CC"/>
    <property type="match status" value="11"/>
</dbReference>
<reference evidence="4" key="2">
    <citation type="submission" date="2025-09" db="UniProtKB">
        <authorList>
            <consortium name="Ensembl"/>
        </authorList>
    </citation>
    <scope>IDENTIFICATION</scope>
</reference>
<dbReference type="InterPro" id="IPR006553">
    <property type="entry name" value="Leu-rich_rpt_Cys-con_subtyp"/>
</dbReference>
<gene>
    <name evidence="4" type="primary">LOC107568098</name>
</gene>
<dbReference type="Pfam" id="PF13516">
    <property type="entry name" value="LRR_6"/>
    <property type="match status" value="1"/>
</dbReference>
<organism evidence="4 5">
    <name type="scientific">Sinocyclocheilus grahami</name>
    <name type="common">Dianchi golden-line fish</name>
    <name type="synonym">Barbus grahami</name>
    <dbReference type="NCBI Taxonomy" id="75366"/>
    <lineage>
        <taxon>Eukaryota</taxon>
        <taxon>Metazoa</taxon>
        <taxon>Chordata</taxon>
        <taxon>Craniata</taxon>
        <taxon>Vertebrata</taxon>
        <taxon>Euteleostomi</taxon>
        <taxon>Actinopterygii</taxon>
        <taxon>Neopterygii</taxon>
        <taxon>Teleostei</taxon>
        <taxon>Ostariophysi</taxon>
        <taxon>Cypriniformes</taxon>
        <taxon>Cyprinidae</taxon>
        <taxon>Cyprininae</taxon>
        <taxon>Sinocyclocheilus</taxon>
    </lineage>
</organism>
<dbReference type="SUPFAM" id="SSF52047">
    <property type="entry name" value="RNI-like"/>
    <property type="match status" value="1"/>
</dbReference>
<name>A0A672MES6_SINGR</name>
<dbReference type="Pfam" id="PF25372">
    <property type="entry name" value="DUF7885"/>
    <property type="match status" value="1"/>
</dbReference>
<dbReference type="FunFam" id="1.20.1280.50:FF:000038">
    <property type="entry name" value="F-box/LRR-repeat protein 17 isoform X3"/>
    <property type="match status" value="1"/>
</dbReference>
<proteinExistence type="predicted"/>
<sequence length="597" mass="66270">MGHFLSKNGYSLKKKSRKLRKKKRRRNCFLQGPCMLCFIVHGTSGSVEDDWPFESAVAAASKLAERYVSLNSPEECAKFLLSPGELAVWEGQGRSLLSKLIGPPALFCAADYSEMVCKRKCAELQRCTPRKQPRCAFQETMENGEERGDSRCLLPSLPSSSSSSSPSEEDGSGAGRHTDAGSAATSSSSSSSSCCCQLSQNESSEEAKSAESTDTSHINQLPSSILLKVFSHLSVKERCLGASLVCKYWRDLCLDFQFWKQIDLSGLQQVKDDLLVKIASRRQNVTEINISDCRNVQDHGVCSLASNCPGLIKYTAYRCKQLSDVSLCTVAIHCPLLQKVHVGNQDKLTDHALKLLGEHCKELKDVHFGQCYSISDEGLVALAQGCSKLQRIYMQENKLVTDKSVQAFAENCPDLQFVGFMGCLVTSQGVIHLTQVRHLSSLDLRHISELNNETVMEVVRKCRNLTSLNLCLNWTINDRCVEIIAKEGRSLKELYLVSCKITDHALIAIGQYSSSIETVDAGWCKEITDQGATQIARSSKSLRYLGLMRCDKVNEETVERLVLQYPHIVFSTVMQDCKRTLERAYQMGWSPNTSTAS</sequence>
<dbReference type="Ensembl" id="ENSSGRT00000038697.1">
    <property type="protein sequence ID" value="ENSSGRP00000036055.1"/>
    <property type="gene ID" value="ENSSGRG00000019955.1"/>
</dbReference>
<feature type="region of interest" description="Disordered" evidence="2">
    <location>
        <begin position="146"/>
        <end position="193"/>
    </location>
</feature>
<dbReference type="InterPro" id="IPR001611">
    <property type="entry name" value="Leu-rich_rpt"/>
</dbReference>
<dbReference type="InterPro" id="IPR036047">
    <property type="entry name" value="F-box-like_dom_sf"/>
</dbReference>
<evidence type="ECO:0000313" key="4">
    <source>
        <dbReference type="Ensembl" id="ENSSGRP00000036055.1"/>
    </source>
</evidence>
<dbReference type="OMA" id="QENKLXL"/>
<evidence type="ECO:0000256" key="1">
    <source>
        <dbReference type="ARBA" id="ARBA00022786"/>
    </source>
</evidence>
<evidence type="ECO:0000259" key="3">
    <source>
        <dbReference type="PROSITE" id="PS50181"/>
    </source>
</evidence>
<dbReference type="PANTHER" id="PTHR13382:SF72">
    <property type="entry name" value="F-BOX AND LEUCINE-RICH REPEAT PROTEIN 17"/>
    <property type="match status" value="1"/>
</dbReference>
<dbReference type="InterPro" id="IPR050648">
    <property type="entry name" value="F-box_LRR-repeat"/>
</dbReference>
<dbReference type="InterPro" id="IPR057207">
    <property type="entry name" value="FBXL15_LRR"/>
</dbReference>
<evidence type="ECO:0000313" key="5">
    <source>
        <dbReference type="Proteomes" id="UP000472262"/>
    </source>
</evidence>
<dbReference type="Proteomes" id="UP000472262">
    <property type="component" value="Unassembled WGS sequence"/>
</dbReference>
<keyword evidence="1" id="KW-0833">Ubl conjugation pathway</keyword>
<feature type="compositionally biased region" description="Low complexity" evidence="2">
    <location>
        <begin position="153"/>
        <end position="166"/>
    </location>
</feature>
<feature type="domain" description="F-box" evidence="3">
    <location>
        <begin position="215"/>
        <end position="262"/>
    </location>
</feature>
<dbReference type="FunFam" id="3.80.10.10:FF:000161">
    <property type="entry name" value="F-box/LRR-repeat protein 17 isoform X1"/>
    <property type="match status" value="1"/>
</dbReference>
<accession>A0A672MES6</accession>
<keyword evidence="5" id="KW-1185">Reference proteome</keyword>
<dbReference type="Pfam" id="PF12937">
    <property type="entry name" value="F-box-like"/>
    <property type="match status" value="1"/>
</dbReference>
<protein>
    <submittedName>
        <fullName evidence="4">F-box and leucine rich repeat protein 17</fullName>
    </submittedName>
</protein>
<dbReference type="AlphaFoldDB" id="A0A672MES6"/>
<dbReference type="CDD" id="cd22092">
    <property type="entry name" value="F-box_FBXO13"/>
    <property type="match status" value="1"/>
</dbReference>
<reference evidence="4" key="1">
    <citation type="submission" date="2025-08" db="UniProtKB">
        <authorList>
            <consortium name="Ensembl"/>
        </authorList>
    </citation>
    <scope>IDENTIFICATION</scope>
</reference>
<dbReference type="SUPFAM" id="SSF81383">
    <property type="entry name" value="F-box domain"/>
    <property type="match status" value="1"/>
</dbReference>
<dbReference type="InterPro" id="IPR001810">
    <property type="entry name" value="F-box_dom"/>
</dbReference>
<dbReference type="Gene3D" id="1.20.1280.50">
    <property type="match status" value="1"/>
</dbReference>
<dbReference type="InParanoid" id="A0A672MES6"/>
<dbReference type="Gene3D" id="3.80.10.10">
    <property type="entry name" value="Ribonuclease Inhibitor"/>
    <property type="match status" value="3"/>
</dbReference>
<dbReference type="SMART" id="SM00256">
    <property type="entry name" value="FBOX"/>
    <property type="match status" value="1"/>
</dbReference>